<evidence type="ECO:0000256" key="1">
    <source>
        <dbReference type="SAM" id="MobiDB-lite"/>
    </source>
</evidence>
<proteinExistence type="predicted"/>
<evidence type="ECO:0000313" key="3">
    <source>
        <dbReference type="Proteomes" id="UP001317742"/>
    </source>
</evidence>
<keyword evidence="3" id="KW-1185">Reference proteome</keyword>
<evidence type="ECO:0000313" key="2">
    <source>
        <dbReference type="EMBL" id="BDQ36295.1"/>
    </source>
</evidence>
<sequence length="602" mass="66171">MPDKWGRPTAEDGLKMASSAVGLMSGMKRNQLYDEQIGEIGREKENREQVGLGLKALQSGGERPDGMTEQNWIAAQGQYATGLGHQDTIAKANENKAIRTAANNYIPVLQQNNYDFSAIKPTNSAEVAAYAGLVDTYSQTEQGKATLMENRKKILASKYTDFLTGKQRVNSLLAEGKTDEAIKGIELLSSKAPLPYSLGDYDSKTKTFGVHYLDSNQGNTATGERMPMKDVWQMISGMDEKQFFMQGAQHAAAIQKGNLTYQCDPSKHMYAKGMKDGRTYTIVPQKNINDLSDLDYLVFSEDGGDPVTVRSMAELKKHFKIENLGREKDLTAIEGNKALIKQRESATELNEGKLGLAQAKAGREASDATLKRYRDALNDMTKGLKGVKDGEGNTFVFPTGDDMESMPEADRIPFVQKVVGISQDPALSNETRSMARRWLQYSKKLGYIDPDPTKEERAEIEKIKKLTKQLGPDGAQRVLNEENGGGPSRTDPDIVANHRVPAASQGLGLAPVKPKPQPVQVASNTPPQGGHPLAQYRGKSQMSKNGTIWAKGEDGQARRIMVKPSEKIRDGKGQLHDSPHYAEYLKILKYLGLTGNTQLAQQ</sequence>
<gene>
    <name evidence="2" type="ORF">SYK_06550</name>
</gene>
<accession>A0ABN6S3M4</accession>
<dbReference type="RefSeq" id="WP_281762210.1">
    <property type="nucleotide sequence ID" value="NZ_AP026709.1"/>
</dbReference>
<protein>
    <submittedName>
        <fullName evidence="2">Uncharacterized protein</fullName>
    </submittedName>
</protein>
<dbReference type="EMBL" id="AP026709">
    <property type="protein sequence ID" value="BDQ36295.1"/>
    <property type="molecule type" value="Genomic_DNA"/>
</dbReference>
<organism evidence="2 3">
    <name type="scientific">Pseudodesulfovibrio nedwellii</name>
    <dbReference type="NCBI Taxonomy" id="2973072"/>
    <lineage>
        <taxon>Bacteria</taxon>
        <taxon>Pseudomonadati</taxon>
        <taxon>Thermodesulfobacteriota</taxon>
        <taxon>Desulfovibrionia</taxon>
        <taxon>Desulfovibrionales</taxon>
        <taxon>Desulfovibrionaceae</taxon>
    </lineage>
</organism>
<feature type="region of interest" description="Disordered" evidence="1">
    <location>
        <begin position="506"/>
        <end position="541"/>
    </location>
</feature>
<feature type="region of interest" description="Disordered" evidence="1">
    <location>
        <begin position="472"/>
        <end position="494"/>
    </location>
</feature>
<dbReference type="Proteomes" id="UP001317742">
    <property type="component" value="Chromosome"/>
</dbReference>
<reference evidence="2 3" key="1">
    <citation type="submission" date="2022-08" db="EMBL/GenBank/DDBJ databases">
        <title>Genome Sequence of the sulphate-reducing bacterium, Pseudodesulfovibrio sp. SYK.</title>
        <authorList>
            <person name="Kondo R."/>
            <person name="Kataoka T."/>
        </authorList>
    </citation>
    <scope>NUCLEOTIDE SEQUENCE [LARGE SCALE GENOMIC DNA]</scope>
    <source>
        <strain evidence="2 3">SYK</strain>
    </source>
</reference>
<name>A0ABN6S3M4_9BACT</name>